<accession>A0ABW9B193</accession>
<dbReference type="EMBL" id="JAQQEZ010000035">
    <property type="protein sequence ID" value="MFM0006038.1"/>
    <property type="molecule type" value="Genomic_DNA"/>
</dbReference>
<keyword evidence="2" id="KW-1185">Reference proteome</keyword>
<proteinExistence type="predicted"/>
<protein>
    <submittedName>
        <fullName evidence="1">Uncharacterized protein</fullName>
    </submittedName>
</protein>
<dbReference type="RefSeq" id="WP_408180651.1">
    <property type="nucleotide sequence ID" value="NZ_JAQQEZ010000035.1"/>
</dbReference>
<reference evidence="1 2" key="1">
    <citation type="journal article" date="2024" name="Chem. Sci.">
        <title>Discovery of megapolipeptins by genome mining of a Burkholderiales bacteria collection.</title>
        <authorList>
            <person name="Paulo B.S."/>
            <person name="Recchia M.J.J."/>
            <person name="Lee S."/>
            <person name="Fergusson C.H."/>
            <person name="Romanowski S.B."/>
            <person name="Hernandez A."/>
            <person name="Krull N."/>
            <person name="Liu D.Y."/>
            <person name="Cavanagh H."/>
            <person name="Bos A."/>
            <person name="Gray C.A."/>
            <person name="Murphy B.T."/>
            <person name="Linington R.G."/>
            <person name="Eustaquio A.S."/>
        </authorList>
    </citation>
    <scope>NUCLEOTIDE SEQUENCE [LARGE SCALE GENOMIC DNA]</scope>
    <source>
        <strain evidence="1 2">RL17-350-BIC-A</strain>
    </source>
</reference>
<sequence length="107" mass="12011">MDADVYHSIGRINKPLDFQCRNLSADLNLFNIFAIREFLVKKSLLLIEPSISVNNAKECGGALKLRRTQSVRIMLDGLAEIGQRPFLRPFPGDFRRTLALRGPAGNI</sequence>
<evidence type="ECO:0000313" key="2">
    <source>
        <dbReference type="Proteomes" id="UP001629230"/>
    </source>
</evidence>
<name>A0ABW9B193_9BURK</name>
<gene>
    <name evidence="1" type="ORF">PQR57_34255</name>
</gene>
<dbReference type="Proteomes" id="UP001629230">
    <property type="component" value="Unassembled WGS sequence"/>
</dbReference>
<comment type="caution">
    <text evidence="1">The sequence shown here is derived from an EMBL/GenBank/DDBJ whole genome shotgun (WGS) entry which is preliminary data.</text>
</comment>
<organism evidence="1 2">
    <name type="scientific">Paraburkholderia dipogonis</name>
    <dbReference type="NCBI Taxonomy" id="1211383"/>
    <lineage>
        <taxon>Bacteria</taxon>
        <taxon>Pseudomonadati</taxon>
        <taxon>Pseudomonadota</taxon>
        <taxon>Betaproteobacteria</taxon>
        <taxon>Burkholderiales</taxon>
        <taxon>Burkholderiaceae</taxon>
        <taxon>Paraburkholderia</taxon>
    </lineage>
</organism>
<evidence type="ECO:0000313" key="1">
    <source>
        <dbReference type="EMBL" id="MFM0006038.1"/>
    </source>
</evidence>